<name>A0ABS7VN75_9HYPH</name>
<sequence>MRHLTRIVLGLLLSLGFSNLCSALDGSLRMDGADLALHLEDGRVLMRDGLVGLTLNLATGSGNASIHIDSVAMDDTAIRGPIALFSLSQAQPDGASENICQPDPKGRRLALALPDENGGFSFTCTSGAEGKCVLMGYRPWESRDGVPLKDLHRACIHMLRADYGGDDHPTTRNGTLVDIYDRFGIQTSEPNEKLSFEAAWGPDGALCVAHPRIPENITLSALAERYPRFSGHLGPDSCTEQSMRAEPRALLFNRSAADVGKH</sequence>
<dbReference type="Pfam" id="PF20032">
    <property type="entry name" value="ADYC"/>
    <property type="match status" value="1"/>
</dbReference>
<proteinExistence type="predicted"/>
<evidence type="ECO:0000259" key="1">
    <source>
        <dbReference type="Pfam" id="PF20032"/>
    </source>
</evidence>
<reference evidence="2 3" key="1">
    <citation type="submission" date="2021-09" db="EMBL/GenBank/DDBJ databases">
        <title>The complete genome sequence of a new microorganism.</title>
        <authorList>
            <person name="Zi Z."/>
        </authorList>
    </citation>
    <scope>NUCLEOTIDE SEQUENCE [LARGE SCALE GENOMIC DNA]</scope>
    <source>
        <strain evidence="2 3">WGZ8</strain>
    </source>
</reference>
<dbReference type="EMBL" id="JAIRBM010000005">
    <property type="protein sequence ID" value="MBZ6076452.1"/>
    <property type="molecule type" value="Genomic_DNA"/>
</dbReference>
<dbReference type="Proteomes" id="UP000704176">
    <property type="component" value="Unassembled WGS sequence"/>
</dbReference>
<protein>
    <recommendedName>
        <fullName evidence="1">ADYC domain-containing protein</fullName>
    </recommendedName>
</protein>
<comment type="caution">
    <text evidence="2">The sequence shown here is derived from an EMBL/GenBank/DDBJ whole genome shotgun (WGS) entry which is preliminary data.</text>
</comment>
<dbReference type="InterPro" id="IPR045426">
    <property type="entry name" value="ADYC"/>
</dbReference>
<accession>A0ABS7VN75</accession>
<evidence type="ECO:0000313" key="3">
    <source>
        <dbReference type="Proteomes" id="UP000704176"/>
    </source>
</evidence>
<evidence type="ECO:0000313" key="2">
    <source>
        <dbReference type="EMBL" id="MBZ6076452.1"/>
    </source>
</evidence>
<dbReference type="RefSeq" id="WP_224312770.1">
    <property type="nucleotide sequence ID" value="NZ_JAIRBM010000005.1"/>
</dbReference>
<organism evidence="2 3">
    <name type="scientific">Microvirga puerhi</name>
    <dbReference type="NCBI Taxonomy" id="2876078"/>
    <lineage>
        <taxon>Bacteria</taxon>
        <taxon>Pseudomonadati</taxon>
        <taxon>Pseudomonadota</taxon>
        <taxon>Alphaproteobacteria</taxon>
        <taxon>Hyphomicrobiales</taxon>
        <taxon>Methylobacteriaceae</taxon>
        <taxon>Microvirga</taxon>
    </lineage>
</organism>
<keyword evidence="3" id="KW-1185">Reference proteome</keyword>
<gene>
    <name evidence="2" type="ORF">K9B37_09140</name>
</gene>
<feature type="domain" description="ADYC" evidence="1">
    <location>
        <begin position="49"/>
        <end position="213"/>
    </location>
</feature>